<name>A0AAU8A707_9FIRM</name>
<protein>
    <submittedName>
        <fullName evidence="1">Uncharacterized protein</fullName>
    </submittedName>
</protein>
<dbReference type="EMBL" id="CP117826">
    <property type="protein sequence ID" value="XCC61612.1"/>
    <property type="molecule type" value="Genomic_DNA"/>
</dbReference>
<proteinExistence type="predicted"/>
<evidence type="ECO:0000313" key="1">
    <source>
        <dbReference type="EMBL" id="XCC61612.1"/>
    </source>
</evidence>
<sequence length="209" mass="24936">MSYEDFVAVKDIEETYSRDIYAALGSSNVQKLVTEYQMSRFERPIEDYTEEELMQEYDTLLKVYDLACKNGYEPERYTKESYRNLLLANLETVDAFEGRDGEANLAYKQNIEAAAKAAGLSFDEYVDEVMIPYIKVWYAKEALQSYYFKKIYFGKFKEMNRTEKELYDKWEETQTSEDMNAWLEFHASEEYQNAYISFMKEFEEYCKTL</sequence>
<organism evidence="1">
    <name type="scientific">Christensenella massiliensis</name>
    <dbReference type="NCBI Taxonomy" id="1805714"/>
    <lineage>
        <taxon>Bacteria</taxon>
        <taxon>Bacillati</taxon>
        <taxon>Bacillota</taxon>
        <taxon>Clostridia</taxon>
        <taxon>Christensenellales</taxon>
        <taxon>Christensenellaceae</taxon>
        <taxon>Christensenella</taxon>
    </lineage>
</organism>
<dbReference type="AlphaFoldDB" id="A0AAU8A707"/>
<accession>A0AAU8A707</accession>
<dbReference type="RefSeq" id="WP_353423013.1">
    <property type="nucleotide sequence ID" value="NZ_CP117826.1"/>
</dbReference>
<reference evidence="1" key="1">
    <citation type="submission" date="2023-02" db="EMBL/GenBank/DDBJ databases">
        <title>Gut commensal Christensenella minuta modulates host metabolism via a new class of secondary bile acids.</title>
        <authorList>
            <person name="Liu C."/>
        </authorList>
    </citation>
    <scope>NUCLEOTIDE SEQUENCE</scope>
    <source>
        <strain evidence="1">CA70</strain>
    </source>
</reference>
<gene>
    <name evidence="1" type="ORF">PUP29_08750</name>
</gene>